<evidence type="ECO:0000256" key="2">
    <source>
        <dbReference type="ARBA" id="ARBA00022840"/>
    </source>
</evidence>
<dbReference type="PANTHER" id="PTHR32071">
    <property type="entry name" value="TRANSCRIPTIONAL REGULATORY PROTEIN"/>
    <property type="match status" value="1"/>
</dbReference>
<dbReference type="PRINTS" id="PR01590">
    <property type="entry name" value="HTHFIS"/>
</dbReference>
<gene>
    <name evidence="8" type="primary">rocR</name>
    <name evidence="8" type="ORF">KOR42_31010</name>
</gene>
<evidence type="ECO:0000313" key="9">
    <source>
        <dbReference type="Proteomes" id="UP000317243"/>
    </source>
</evidence>
<comment type="caution">
    <text evidence="8">The sequence shown here is derived from an EMBL/GenBank/DDBJ whole genome shotgun (WGS) entry which is preliminary data.</text>
</comment>
<evidence type="ECO:0000259" key="7">
    <source>
        <dbReference type="Pfam" id="PF25601"/>
    </source>
</evidence>
<evidence type="ECO:0000259" key="6">
    <source>
        <dbReference type="Pfam" id="PF14532"/>
    </source>
</evidence>
<dbReference type="GO" id="GO:0005524">
    <property type="term" value="F:ATP binding"/>
    <property type="evidence" value="ECO:0007669"/>
    <property type="project" value="UniProtKB-KW"/>
</dbReference>
<dbReference type="Proteomes" id="UP000317243">
    <property type="component" value="Unassembled WGS sequence"/>
</dbReference>
<dbReference type="InterPro" id="IPR009057">
    <property type="entry name" value="Homeodomain-like_sf"/>
</dbReference>
<evidence type="ECO:0000259" key="5">
    <source>
        <dbReference type="Pfam" id="PF02954"/>
    </source>
</evidence>
<dbReference type="InterPro" id="IPR002197">
    <property type="entry name" value="HTH_Fis"/>
</dbReference>
<keyword evidence="1" id="KW-0547">Nucleotide-binding</keyword>
<dbReference type="Pfam" id="PF02954">
    <property type="entry name" value="HTH_8"/>
    <property type="match status" value="1"/>
</dbReference>
<sequence length="452" mass="50973">MSKRAKRGLATWLTRSTLPIFVLDDRNVLLVFNRGCEELTEWPASEMIGRKCEYIAVANSALPESVTGALCPPNVLESEISKSVLTVIPSQSGKSSRKRIEFFPLREEPDETSYRMMGIILDDNGTEASAPATSHFRLAELQAELQRRFQVSRVVAASPLMERVVSQIRLAAESRLPVFLRGERGVGREYIARVIHNSTTFADRRFVQIDCEALSRFEIQRSFRRLLDQETEEPFSGTVLLKNIDLLSVDLQLELSRALQQPLPSRWMSTSRLNIEELDPETFDPALAAQLTPISIFIPPLRDRREDLPMLVQSLVEDSNYGSEVQRFGVSSEVEQEFASYPWPGNVSELVRTLEKAFRATSEPVIELEDLPADFRIGRDAATVRPRKSSLPLEEYLRKIEEKRVRDVLEQCGGNKTAAAEILGLPRPKLYRRLALLGIDAGNDSQAKGEET</sequence>
<dbReference type="RefSeq" id="WP_146510592.1">
    <property type="nucleotide sequence ID" value="NZ_SIHI01000007.1"/>
</dbReference>
<dbReference type="Pfam" id="PF14532">
    <property type="entry name" value="Sigma54_activ_2"/>
    <property type="match status" value="1"/>
</dbReference>
<dbReference type="Pfam" id="PF25601">
    <property type="entry name" value="AAA_lid_14"/>
    <property type="match status" value="1"/>
</dbReference>
<proteinExistence type="predicted"/>
<keyword evidence="2" id="KW-0067">ATP-binding</keyword>
<dbReference type="InterPro" id="IPR058031">
    <property type="entry name" value="AAA_lid_NorR"/>
</dbReference>
<dbReference type="InterPro" id="IPR035965">
    <property type="entry name" value="PAS-like_dom_sf"/>
</dbReference>
<dbReference type="GO" id="GO:0043565">
    <property type="term" value="F:sequence-specific DNA binding"/>
    <property type="evidence" value="ECO:0007669"/>
    <property type="project" value="InterPro"/>
</dbReference>
<keyword evidence="4" id="KW-0804">Transcription</keyword>
<evidence type="ECO:0000256" key="3">
    <source>
        <dbReference type="ARBA" id="ARBA00023015"/>
    </source>
</evidence>
<feature type="domain" description="NorR-like AAA+ ATPase lid" evidence="7">
    <location>
        <begin position="302"/>
        <end position="381"/>
    </location>
</feature>
<reference evidence="8 9" key="1">
    <citation type="submission" date="2019-02" db="EMBL/GenBank/DDBJ databases">
        <title>Deep-cultivation of Planctomycetes and their phenomic and genomic characterization uncovers novel biology.</title>
        <authorList>
            <person name="Wiegand S."/>
            <person name="Jogler M."/>
            <person name="Boedeker C."/>
            <person name="Pinto D."/>
            <person name="Vollmers J."/>
            <person name="Rivas-Marin E."/>
            <person name="Kohn T."/>
            <person name="Peeters S.H."/>
            <person name="Heuer A."/>
            <person name="Rast P."/>
            <person name="Oberbeckmann S."/>
            <person name="Bunk B."/>
            <person name="Jeske O."/>
            <person name="Meyerdierks A."/>
            <person name="Storesund J.E."/>
            <person name="Kallscheuer N."/>
            <person name="Luecker S."/>
            <person name="Lage O.M."/>
            <person name="Pohl T."/>
            <person name="Merkel B.J."/>
            <person name="Hornburger P."/>
            <person name="Mueller R.-W."/>
            <person name="Bruemmer F."/>
            <person name="Labrenz M."/>
            <person name="Spormann A.M."/>
            <person name="Op Den Camp H."/>
            <person name="Overmann J."/>
            <person name="Amann R."/>
            <person name="Jetten M.S.M."/>
            <person name="Mascher T."/>
            <person name="Medema M.H."/>
            <person name="Devos D.P."/>
            <person name="Kaster A.-K."/>
            <person name="Ovreas L."/>
            <person name="Rohde M."/>
            <person name="Galperin M.Y."/>
            <person name="Jogler C."/>
        </authorList>
    </citation>
    <scope>NUCLEOTIDE SEQUENCE [LARGE SCALE GENOMIC DNA]</scope>
    <source>
        <strain evidence="8 9">KOR42</strain>
    </source>
</reference>
<feature type="domain" description="DNA binding HTH" evidence="5">
    <location>
        <begin position="397"/>
        <end position="435"/>
    </location>
</feature>
<dbReference type="SUPFAM" id="SSF52540">
    <property type="entry name" value="P-loop containing nucleoside triphosphate hydrolases"/>
    <property type="match status" value="1"/>
</dbReference>
<evidence type="ECO:0000313" key="8">
    <source>
        <dbReference type="EMBL" id="TWT52233.1"/>
    </source>
</evidence>
<accession>A0A5C5WQA9</accession>
<dbReference type="CDD" id="cd00009">
    <property type="entry name" value="AAA"/>
    <property type="match status" value="1"/>
</dbReference>
<dbReference type="Gene3D" id="1.10.10.60">
    <property type="entry name" value="Homeodomain-like"/>
    <property type="match status" value="1"/>
</dbReference>
<feature type="domain" description="Sigma-54 factor interaction" evidence="6">
    <location>
        <begin position="156"/>
        <end position="301"/>
    </location>
</feature>
<keyword evidence="3" id="KW-0805">Transcription regulation</keyword>
<dbReference type="GO" id="GO:0006355">
    <property type="term" value="P:regulation of DNA-templated transcription"/>
    <property type="evidence" value="ECO:0007669"/>
    <property type="project" value="InterPro"/>
</dbReference>
<dbReference type="AlphaFoldDB" id="A0A5C5WQA9"/>
<dbReference type="Gene3D" id="1.10.8.60">
    <property type="match status" value="1"/>
</dbReference>
<protein>
    <submittedName>
        <fullName evidence="8">Arginine utilization regulatory protein RocR</fullName>
    </submittedName>
</protein>
<dbReference type="EMBL" id="SIHI01000007">
    <property type="protein sequence ID" value="TWT52233.1"/>
    <property type="molecule type" value="Genomic_DNA"/>
</dbReference>
<keyword evidence="9" id="KW-1185">Reference proteome</keyword>
<dbReference type="InterPro" id="IPR002078">
    <property type="entry name" value="Sigma_54_int"/>
</dbReference>
<evidence type="ECO:0000256" key="1">
    <source>
        <dbReference type="ARBA" id="ARBA00022741"/>
    </source>
</evidence>
<dbReference type="InterPro" id="IPR027417">
    <property type="entry name" value="P-loop_NTPase"/>
</dbReference>
<organism evidence="8 9">
    <name type="scientific">Thalassoglobus neptunius</name>
    <dbReference type="NCBI Taxonomy" id="1938619"/>
    <lineage>
        <taxon>Bacteria</taxon>
        <taxon>Pseudomonadati</taxon>
        <taxon>Planctomycetota</taxon>
        <taxon>Planctomycetia</taxon>
        <taxon>Planctomycetales</taxon>
        <taxon>Planctomycetaceae</taxon>
        <taxon>Thalassoglobus</taxon>
    </lineage>
</organism>
<name>A0A5C5WQA9_9PLAN</name>
<dbReference type="Gene3D" id="3.30.450.20">
    <property type="entry name" value="PAS domain"/>
    <property type="match status" value="1"/>
</dbReference>
<dbReference type="SUPFAM" id="SSF55785">
    <property type="entry name" value="PYP-like sensor domain (PAS domain)"/>
    <property type="match status" value="1"/>
</dbReference>
<dbReference type="OrthoDB" id="213520at2"/>
<dbReference type="SUPFAM" id="SSF46689">
    <property type="entry name" value="Homeodomain-like"/>
    <property type="match status" value="1"/>
</dbReference>
<dbReference type="Gene3D" id="3.40.50.300">
    <property type="entry name" value="P-loop containing nucleotide triphosphate hydrolases"/>
    <property type="match status" value="1"/>
</dbReference>
<evidence type="ECO:0000256" key="4">
    <source>
        <dbReference type="ARBA" id="ARBA00023163"/>
    </source>
</evidence>